<dbReference type="Proteomes" id="UP000054498">
    <property type="component" value="Unassembled WGS sequence"/>
</dbReference>
<keyword evidence="3" id="KW-1185">Reference proteome</keyword>
<dbReference type="RefSeq" id="XP_013896423.1">
    <property type="nucleotide sequence ID" value="XM_014040969.1"/>
</dbReference>
<evidence type="ECO:0000313" key="3">
    <source>
        <dbReference type="Proteomes" id="UP000054498"/>
    </source>
</evidence>
<reference evidence="2 3" key="1">
    <citation type="journal article" date="2013" name="BMC Genomics">
        <title>Reconstruction of the lipid metabolism for the microalga Monoraphidium neglectum from its genome sequence reveals characteristics suitable for biofuel production.</title>
        <authorList>
            <person name="Bogen C."/>
            <person name="Al-Dilaimi A."/>
            <person name="Albersmeier A."/>
            <person name="Wichmann J."/>
            <person name="Grundmann M."/>
            <person name="Rupp O."/>
            <person name="Lauersen K.J."/>
            <person name="Blifernez-Klassen O."/>
            <person name="Kalinowski J."/>
            <person name="Goesmann A."/>
            <person name="Mussgnug J.H."/>
            <person name="Kruse O."/>
        </authorList>
    </citation>
    <scope>NUCLEOTIDE SEQUENCE [LARGE SCALE GENOMIC DNA]</scope>
    <source>
        <strain evidence="2 3">SAG 48.87</strain>
    </source>
</reference>
<evidence type="ECO:0000313" key="2">
    <source>
        <dbReference type="EMBL" id="KIY97403.1"/>
    </source>
</evidence>
<protein>
    <submittedName>
        <fullName evidence="2">Uncharacterized protein</fullName>
    </submittedName>
</protein>
<proteinExistence type="predicted"/>
<sequence>MEEPKTEVKQQGGIRWWLCCGAPPGERKPRERKPKRERRVHRRRHRPKSTSATTAPLPPVKVLSTAARSDAHPPSILS</sequence>
<organism evidence="2 3">
    <name type="scientific">Monoraphidium neglectum</name>
    <dbReference type="NCBI Taxonomy" id="145388"/>
    <lineage>
        <taxon>Eukaryota</taxon>
        <taxon>Viridiplantae</taxon>
        <taxon>Chlorophyta</taxon>
        <taxon>core chlorophytes</taxon>
        <taxon>Chlorophyceae</taxon>
        <taxon>CS clade</taxon>
        <taxon>Sphaeropleales</taxon>
        <taxon>Selenastraceae</taxon>
        <taxon>Monoraphidium</taxon>
    </lineage>
</organism>
<feature type="compositionally biased region" description="Basic residues" evidence="1">
    <location>
        <begin position="30"/>
        <end position="48"/>
    </location>
</feature>
<accession>A0A0D2KP21</accession>
<dbReference type="GeneID" id="25727731"/>
<evidence type="ECO:0000256" key="1">
    <source>
        <dbReference type="SAM" id="MobiDB-lite"/>
    </source>
</evidence>
<dbReference type="AlphaFoldDB" id="A0A0D2KP21"/>
<feature type="non-terminal residue" evidence="2">
    <location>
        <position position="78"/>
    </location>
</feature>
<dbReference type="EMBL" id="KK102586">
    <property type="protein sequence ID" value="KIY97403.1"/>
    <property type="molecule type" value="Genomic_DNA"/>
</dbReference>
<gene>
    <name evidence="2" type="ORF">MNEG_10557</name>
</gene>
<dbReference type="KEGG" id="mng:MNEG_10557"/>
<name>A0A0D2KP21_9CHLO</name>
<feature type="region of interest" description="Disordered" evidence="1">
    <location>
        <begin position="1"/>
        <end position="78"/>
    </location>
</feature>